<feature type="transmembrane region" description="Helical" evidence="19">
    <location>
        <begin position="162"/>
        <end position="182"/>
    </location>
</feature>
<dbReference type="UniPathway" id="UPA00378"/>
<keyword evidence="13 19" id="KW-1133">Transmembrane helix</keyword>
<protein>
    <recommendedName>
        <fullName evidence="6">UDP-N-acetylglucosamine--dolichyl-phosphate N-acetylglucosaminephosphotransferase</fullName>
        <ecNumber evidence="5">2.7.8.15</ecNumber>
    </recommendedName>
    <alternativeName>
        <fullName evidence="15">GlcNAc-1-P transferase</fullName>
    </alternativeName>
    <alternativeName>
        <fullName evidence="16">N-acetylglucosamine-1-phosphate transferase</fullName>
    </alternativeName>
</protein>
<feature type="transmembrane region" description="Helical" evidence="19">
    <location>
        <begin position="16"/>
        <end position="34"/>
    </location>
</feature>
<comment type="function">
    <text evidence="17">UDP-N-acetylglucosamine--dolichyl-phosphate N-acetylglucosaminephosphotransferase that operates in the biosynthetic pathway of dolichol-linked oligosaccharides, the glycan precursors employed in protein asparagine (N)-glycosylation. The assembly of dolichol-linked oligosaccharides begins on the cytosolic side of the endoplasmic reticulum membrane and finishes in its lumen. The sequential addition of sugars to dolichol pyrophosphate produces dolichol-linked oligosaccharides containing fourteen sugars, including two GlcNAcs, nine mannoses and three glucoses. Once assembled, the oligosaccharide is transferred from the lipid to nascent proteins by oligosaccharyltransferases. Catalyzes the initial step of dolichol-linked oligosaccharide biosynthesis, transfering GlcNAc-1-P from cytosolic UDP-GlcNAc onto the carrier lipid dolichyl phosphate (P-dolichol), yielding GlcNAc-P-P-dolichol embedded in the cytoplasmic leaflet of the endoplasmic reticulum membrane.</text>
</comment>
<feature type="transmembrane region" description="Helical" evidence="19">
    <location>
        <begin position="243"/>
        <end position="264"/>
    </location>
</feature>
<reference evidence="20" key="1">
    <citation type="submission" date="2015-04" db="EMBL/GenBank/DDBJ databases">
        <title>The genome sequence of the plant pathogenic Rhizarian Plasmodiophora brassicae reveals insights in its biotrophic life cycle and the origin of chitin synthesis.</title>
        <authorList>
            <person name="Schwelm A."/>
            <person name="Fogelqvist J."/>
            <person name="Knaust A."/>
            <person name="Julke S."/>
            <person name="Lilja T."/>
            <person name="Dhandapani V."/>
            <person name="Bonilla-Rosso G."/>
            <person name="Karlsson M."/>
            <person name="Shevchenko A."/>
            <person name="Choi S.R."/>
            <person name="Kim H.G."/>
            <person name="Park J.Y."/>
            <person name="Lim Y.P."/>
            <person name="Ludwig-Muller J."/>
            <person name="Dixelius C."/>
        </authorList>
    </citation>
    <scope>NUCLEOTIDE SEQUENCE</scope>
    <source>
        <tissue evidence="20">Potato root galls</tissue>
    </source>
</reference>
<evidence type="ECO:0000256" key="7">
    <source>
        <dbReference type="ARBA" id="ARBA00022676"/>
    </source>
</evidence>
<evidence type="ECO:0000256" key="11">
    <source>
        <dbReference type="ARBA" id="ARBA00022824"/>
    </source>
</evidence>
<evidence type="ECO:0000256" key="13">
    <source>
        <dbReference type="ARBA" id="ARBA00022989"/>
    </source>
</evidence>
<keyword evidence="10" id="KW-0479">Metal-binding</keyword>
<dbReference type="AlphaFoldDB" id="A0A0H5R8C1"/>
<feature type="transmembrane region" description="Helical" evidence="19">
    <location>
        <begin position="334"/>
        <end position="356"/>
    </location>
</feature>
<accession>A0A0H5R8C1</accession>
<keyword evidence="8" id="KW-0808">Transferase</keyword>
<feature type="transmembrane region" description="Helical" evidence="19">
    <location>
        <begin position="194"/>
        <end position="211"/>
    </location>
</feature>
<comment type="cofactor">
    <cofactor evidence="1">
        <name>Mg(2+)</name>
        <dbReference type="ChEBI" id="CHEBI:18420"/>
    </cofactor>
</comment>
<evidence type="ECO:0000256" key="8">
    <source>
        <dbReference type="ARBA" id="ARBA00022679"/>
    </source>
</evidence>
<keyword evidence="14 19" id="KW-0472">Membrane</keyword>
<dbReference type="GO" id="GO:0005789">
    <property type="term" value="C:endoplasmic reticulum membrane"/>
    <property type="evidence" value="ECO:0007669"/>
    <property type="project" value="UniProtKB-SubCell"/>
</dbReference>
<evidence type="ECO:0000256" key="16">
    <source>
        <dbReference type="ARBA" id="ARBA00033238"/>
    </source>
</evidence>
<evidence type="ECO:0000256" key="5">
    <source>
        <dbReference type="ARBA" id="ARBA00013225"/>
    </source>
</evidence>
<comment type="similarity">
    <text evidence="4">Belongs to the glycosyltransferase 4 family.</text>
</comment>
<evidence type="ECO:0000256" key="9">
    <source>
        <dbReference type="ARBA" id="ARBA00022692"/>
    </source>
</evidence>
<comment type="subcellular location">
    <subcellularLocation>
        <location evidence="2">Endoplasmic reticulum membrane</location>
        <topology evidence="2">Multi-pass membrane protein</topology>
    </subcellularLocation>
</comment>
<evidence type="ECO:0000256" key="6">
    <source>
        <dbReference type="ARBA" id="ARBA00017659"/>
    </source>
</evidence>
<keyword evidence="7" id="KW-0328">Glycosyltransferase</keyword>
<evidence type="ECO:0000256" key="18">
    <source>
        <dbReference type="ARBA" id="ARBA00045078"/>
    </source>
</evidence>
<feature type="transmembrane region" description="Helical" evidence="19">
    <location>
        <begin position="128"/>
        <end position="150"/>
    </location>
</feature>
<dbReference type="GO" id="GO:0003975">
    <property type="term" value="F:UDP-N-acetylglucosamine-dolichyl-phosphate N-acetylglucosaminephosphotransferase activity"/>
    <property type="evidence" value="ECO:0007669"/>
    <property type="project" value="UniProtKB-EC"/>
</dbReference>
<feature type="transmembrane region" description="Helical" evidence="19">
    <location>
        <begin position="217"/>
        <end position="236"/>
    </location>
</feature>
<evidence type="ECO:0000256" key="3">
    <source>
        <dbReference type="ARBA" id="ARBA00004922"/>
    </source>
</evidence>
<evidence type="ECO:0000256" key="14">
    <source>
        <dbReference type="ARBA" id="ARBA00023136"/>
    </source>
</evidence>
<proteinExistence type="inferred from homology"/>
<dbReference type="InterPro" id="IPR000715">
    <property type="entry name" value="Glycosyl_transferase_4"/>
</dbReference>
<evidence type="ECO:0000256" key="17">
    <source>
        <dbReference type="ARBA" id="ARBA00044717"/>
    </source>
</evidence>
<comment type="catalytic activity">
    <reaction evidence="18">
        <text>a di-trans,poly-cis-dolichyl phosphate + UDP-N-acetyl-alpha-D-glucosamine = an N-acetyl-alpha-D-glucosaminyl-diphospho-di-trans,poly-cis-dolichol + UMP</text>
        <dbReference type="Rhea" id="RHEA:13289"/>
        <dbReference type="Rhea" id="RHEA-COMP:19498"/>
        <dbReference type="Rhea" id="RHEA-COMP:19507"/>
        <dbReference type="ChEBI" id="CHEBI:57683"/>
        <dbReference type="ChEBI" id="CHEBI:57705"/>
        <dbReference type="ChEBI" id="CHEBI:57865"/>
        <dbReference type="ChEBI" id="CHEBI:58427"/>
        <dbReference type="EC" id="2.7.8.15"/>
    </reaction>
    <physiologicalReaction direction="left-to-right" evidence="18">
        <dbReference type="Rhea" id="RHEA:13290"/>
    </physiologicalReaction>
</comment>
<name>A0A0H5R8C1_9EUKA</name>
<dbReference type="EMBL" id="HACM01009938">
    <property type="protein sequence ID" value="CRZ10380.1"/>
    <property type="molecule type" value="Transcribed_RNA"/>
</dbReference>
<dbReference type="InterPro" id="IPR033895">
    <property type="entry name" value="GPT"/>
</dbReference>
<organism evidence="20">
    <name type="scientific">Spongospora subterranea</name>
    <dbReference type="NCBI Taxonomy" id="70186"/>
    <lineage>
        <taxon>Eukaryota</taxon>
        <taxon>Sar</taxon>
        <taxon>Rhizaria</taxon>
        <taxon>Endomyxa</taxon>
        <taxon>Phytomyxea</taxon>
        <taxon>Plasmodiophorida</taxon>
        <taxon>Plasmodiophoridae</taxon>
        <taxon>Spongospora</taxon>
    </lineage>
</organism>
<dbReference type="GO" id="GO:0046872">
    <property type="term" value="F:metal ion binding"/>
    <property type="evidence" value="ECO:0007669"/>
    <property type="project" value="UniProtKB-KW"/>
</dbReference>
<dbReference type="GO" id="GO:0016757">
    <property type="term" value="F:glycosyltransferase activity"/>
    <property type="evidence" value="ECO:0007669"/>
    <property type="project" value="UniProtKB-KW"/>
</dbReference>
<evidence type="ECO:0000256" key="12">
    <source>
        <dbReference type="ARBA" id="ARBA00022842"/>
    </source>
</evidence>
<feature type="transmembrane region" description="Helical" evidence="19">
    <location>
        <begin position="270"/>
        <end position="292"/>
    </location>
</feature>
<keyword evidence="11" id="KW-0256">Endoplasmic reticulum</keyword>
<evidence type="ECO:0000256" key="2">
    <source>
        <dbReference type="ARBA" id="ARBA00004477"/>
    </source>
</evidence>
<dbReference type="Pfam" id="PF00953">
    <property type="entry name" value="Glycos_transf_4"/>
    <property type="match status" value="1"/>
</dbReference>
<dbReference type="PANTHER" id="PTHR10571:SF0">
    <property type="entry name" value="UDP-N-ACETYLGLUCOSAMINE--DOLICHYL-PHOSPHATE N-ACETYLGLUCOSAMINEPHOSPHOTRANSFERASE"/>
    <property type="match status" value="1"/>
</dbReference>
<dbReference type="EC" id="2.7.8.15" evidence="5"/>
<evidence type="ECO:0000256" key="1">
    <source>
        <dbReference type="ARBA" id="ARBA00001946"/>
    </source>
</evidence>
<evidence type="ECO:0000256" key="10">
    <source>
        <dbReference type="ARBA" id="ARBA00022723"/>
    </source>
</evidence>
<evidence type="ECO:0000256" key="15">
    <source>
        <dbReference type="ARBA" id="ARBA00029567"/>
    </source>
</evidence>
<evidence type="ECO:0000313" key="20">
    <source>
        <dbReference type="EMBL" id="CRZ10380.1"/>
    </source>
</evidence>
<evidence type="ECO:0000256" key="4">
    <source>
        <dbReference type="ARBA" id="ARBA00009317"/>
    </source>
</evidence>
<sequence length="361" mass="40253">MVQPDVVNKLVSPTQFLATLAISICGFVASYMLIGRVQHYHQKANLFGYDLNKKGTKSENIKIPEAMGIWPASVFLLCITVCQLINSETAFHQAEYNSALHSICFMTLLGFADDVLELPWRLKLILPGLASIPLLVAYQGGTTIIIPKPFLSLVGPSLDLHVLYFVYMCMLSIFTTNAINIFAGINGLETGQSIVIAFAVLVHNFIEVSGPQSAPHFFSLTLMLPFLCTTFALFLFNWYPSRVFVGDTFTTYAGMTFAVAGILGHFSKTLLLFFIPQLINFAYSLPQLFGLIPCPRHRLPRYNLKTGKLEGIATNMNLVNLVLLMVGPKTEKHLCIILLVFQALCCLIGFFVRYQLSTYFY</sequence>
<dbReference type="GO" id="GO:0006488">
    <property type="term" value="P:dolichol-linked oligosaccharide biosynthetic process"/>
    <property type="evidence" value="ECO:0007669"/>
    <property type="project" value="InterPro"/>
</dbReference>
<dbReference type="CDD" id="cd06855">
    <property type="entry name" value="GT_GPT_euk"/>
    <property type="match status" value="1"/>
</dbReference>
<keyword evidence="9 19" id="KW-0812">Transmembrane</keyword>
<keyword evidence="12" id="KW-0460">Magnesium</keyword>
<dbReference type="PANTHER" id="PTHR10571">
    <property type="entry name" value="UDP-N-ACETYLGLUCOSAMINE--DOLICHYL-PHOSPHATE N-ACETYLGLUCOSAMINEPHOSPHOTRANSFERASE"/>
    <property type="match status" value="1"/>
</dbReference>
<evidence type="ECO:0000256" key="19">
    <source>
        <dbReference type="SAM" id="Phobius"/>
    </source>
</evidence>
<comment type="pathway">
    <text evidence="3">Protein modification; protein glycosylation.</text>
</comment>